<dbReference type="CDD" id="cd09994">
    <property type="entry name" value="HDAC_AcuC_like"/>
    <property type="match status" value="1"/>
</dbReference>
<reference evidence="6 7" key="1">
    <citation type="submission" date="2020-04" db="EMBL/GenBank/DDBJ databases">
        <title>MicrobeNet Type strains.</title>
        <authorList>
            <person name="Nicholson A.C."/>
        </authorList>
    </citation>
    <scope>NUCLEOTIDE SEQUENCE [LARGE SCALE GENOMIC DNA]</scope>
    <source>
        <strain evidence="6 7">DSM 44445</strain>
    </source>
</reference>
<protein>
    <recommendedName>
        <fullName evidence="3">Acetoin utilization protein AcuC</fullName>
    </recommendedName>
</protein>
<name>A0A7X6M2B3_9NOCA</name>
<dbReference type="PRINTS" id="PR01272">
    <property type="entry name" value="ACUCPROTEIN"/>
</dbReference>
<proteinExistence type="inferred from homology"/>
<dbReference type="GO" id="GO:0004407">
    <property type="term" value="F:histone deacetylase activity"/>
    <property type="evidence" value="ECO:0007669"/>
    <property type="project" value="TreeGrafter"/>
</dbReference>
<dbReference type="Proteomes" id="UP000523447">
    <property type="component" value="Unassembled WGS sequence"/>
</dbReference>
<dbReference type="InterPro" id="IPR023696">
    <property type="entry name" value="Ureohydrolase_dom_sf"/>
</dbReference>
<dbReference type="GO" id="GO:0045150">
    <property type="term" value="P:acetoin catabolic process"/>
    <property type="evidence" value="ECO:0007669"/>
    <property type="project" value="UniProtKB-UniPathway"/>
</dbReference>
<comment type="caution">
    <text evidence="6">The sequence shown here is derived from an EMBL/GenBank/DDBJ whole genome shotgun (WGS) entry which is preliminary data.</text>
</comment>
<dbReference type="EMBL" id="JAAXPE010000024">
    <property type="protein sequence ID" value="NKY88002.1"/>
    <property type="molecule type" value="Genomic_DNA"/>
</dbReference>
<comment type="pathway">
    <text evidence="1">Ketone degradation; acetoin degradation.</text>
</comment>
<evidence type="ECO:0000259" key="5">
    <source>
        <dbReference type="Pfam" id="PF00850"/>
    </source>
</evidence>
<evidence type="ECO:0000256" key="2">
    <source>
        <dbReference type="ARBA" id="ARBA00005947"/>
    </source>
</evidence>
<feature type="domain" description="Histone deacetylase" evidence="5">
    <location>
        <begin position="22"/>
        <end position="320"/>
    </location>
</feature>
<dbReference type="PANTHER" id="PTHR10625">
    <property type="entry name" value="HISTONE DEACETYLASE HDAC1-RELATED"/>
    <property type="match status" value="1"/>
</dbReference>
<dbReference type="PANTHER" id="PTHR10625:SF10">
    <property type="entry name" value="HISTONE DEACETYLASE HDAC1"/>
    <property type="match status" value="1"/>
</dbReference>
<dbReference type="Gene3D" id="3.40.800.20">
    <property type="entry name" value="Histone deacetylase domain"/>
    <property type="match status" value="1"/>
</dbReference>
<evidence type="ECO:0000313" key="6">
    <source>
        <dbReference type="EMBL" id="NKY88002.1"/>
    </source>
</evidence>
<keyword evidence="4" id="KW-0006">Acetoin catabolism</keyword>
<dbReference type="RefSeq" id="WP_040720281.1">
    <property type="nucleotide sequence ID" value="NZ_CAWPHS010000017.1"/>
</dbReference>
<dbReference type="Pfam" id="PF00850">
    <property type="entry name" value="Hist_deacetyl"/>
    <property type="match status" value="1"/>
</dbReference>
<evidence type="ECO:0000313" key="7">
    <source>
        <dbReference type="Proteomes" id="UP000523447"/>
    </source>
</evidence>
<sequence>MADDATVVWTDRFLDYTWTPEHPMKPARLRFTMALARGLGLLDGIETLAPDPAGDGELLRIHTAAYIEAVRHATPAPPGTTPPVAPPHGLGSMDNPVFPHMHEAASVIVGGTLAAAGEIAAGRTRRAVSIGGGMHHAMPDSASGFCVYNDVAVAISWLLDHGFDRIAYIDVDVHHGDGVQRAFYDDPRVLTISLHQHPATLWPNTGWPEETGSGAGEGTAINLAVLPGTRDAQWLRGFHAVVPGALAAFRPQLVVSQCGVDSHREDPLADLELTVDGQRAAFRAMRDLADRYAEGRWLAVGGGGYGLVRVVPRAWTHLLAIALDREIDPVTATPEPWREQVRAYAPTVPAPTTMTDGGDTAFLPWEGPGGALDTGDARTDRAQRAIDTSVLATRRATFGLLGLDPEDPRD</sequence>
<evidence type="ECO:0000256" key="1">
    <source>
        <dbReference type="ARBA" id="ARBA00005101"/>
    </source>
</evidence>
<dbReference type="GO" id="GO:0040029">
    <property type="term" value="P:epigenetic regulation of gene expression"/>
    <property type="evidence" value="ECO:0007669"/>
    <property type="project" value="TreeGrafter"/>
</dbReference>
<evidence type="ECO:0000256" key="4">
    <source>
        <dbReference type="ARBA" id="ARBA00022627"/>
    </source>
</evidence>
<gene>
    <name evidence="6" type="ORF">HGA07_20545</name>
</gene>
<evidence type="ECO:0000256" key="3">
    <source>
        <dbReference type="ARBA" id="ARBA00020218"/>
    </source>
</evidence>
<organism evidence="6 7">
    <name type="scientific">Nocardia veterana</name>
    <dbReference type="NCBI Taxonomy" id="132249"/>
    <lineage>
        <taxon>Bacteria</taxon>
        <taxon>Bacillati</taxon>
        <taxon>Actinomycetota</taxon>
        <taxon>Actinomycetes</taxon>
        <taxon>Mycobacteriales</taxon>
        <taxon>Nocardiaceae</taxon>
        <taxon>Nocardia</taxon>
    </lineage>
</organism>
<dbReference type="InterPro" id="IPR023801">
    <property type="entry name" value="His_deacetylse_dom"/>
</dbReference>
<keyword evidence="7" id="KW-1185">Reference proteome</keyword>
<dbReference type="UniPathway" id="UPA00040"/>
<dbReference type="PRINTS" id="PR01270">
    <property type="entry name" value="HDASUPER"/>
</dbReference>
<accession>A0A7X6M2B3</accession>
<dbReference type="InterPro" id="IPR037138">
    <property type="entry name" value="His_deacetylse_dom_sf"/>
</dbReference>
<comment type="similarity">
    <text evidence="2">Belongs to the histone deacetylase family.</text>
</comment>
<dbReference type="SUPFAM" id="SSF52768">
    <property type="entry name" value="Arginase/deacetylase"/>
    <property type="match status" value="1"/>
</dbReference>
<dbReference type="InterPro" id="IPR003085">
    <property type="entry name" value="AcuC"/>
</dbReference>
<dbReference type="InterPro" id="IPR000286">
    <property type="entry name" value="HDACs"/>
</dbReference>
<dbReference type="AlphaFoldDB" id="A0A7X6M2B3"/>